<dbReference type="InterPro" id="IPR050889">
    <property type="entry name" value="Dendritic_Spine_Reg/Scaffold"/>
</dbReference>
<dbReference type="PANTHER" id="PTHR24166:SF48">
    <property type="entry name" value="PROTEIN VAPYRIN"/>
    <property type="match status" value="1"/>
</dbReference>
<dbReference type="RefSeq" id="WP_119132314.1">
    <property type="nucleotide sequence ID" value="NZ_LR861803.1"/>
</dbReference>
<dbReference type="GeneID" id="79388865"/>
<dbReference type="PANTHER" id="PTHR24166">
    <property type="entry name" value="ROLLING PEBBLES, ISOFORM B"/>
    <property type="match status" value="1"/>
</dbReference>
<feature type="region of interest" description="Disordered" evidence="3">
    <location>
        <begin position="327"/>
        <end position="356"/>
    </location>
</feature>
<dbReference type="AlphaFoldDB" id="A0A8E4EM98"/>
<gene>
    <name evidence="5" type="ORF">XSP_001537</name>
</gene>
<feature type="compositionally biased region" description="Basic and acidic residues" evidence="3">
    <location>
        <begin position="327"/>
        <end position="339"/>
    </location>
</feature>
<dbReference type="EMBL" id="LR824641">
    <property type="protein sequence ID" value="CAD0322026.1"/>
    <property type="molecule type" value="Genomic_DNA"/>
</dbReference>
<evidence type="ECO:0000256" key="3">
    <source>
        <dbReference type="SAM" id="MobiDB-lite"/>
    </source>
</evidence>
<dbReference type="KEGG" id="xeu:XSP_001537"/>
<evidence type="ECO:0000256" key="2">
    <source>
        <dbReference type="ARBA" id="ARBA00023043"/>
    </source>
</evidence>
<protein>
    <submittedName>
        <fullName evidence="5">Ankyrin repeat domain-containing protein</fullName>
    </submittedName>
</protein>
<dbReference type="InterPro" id="IPR002110">
    <property type="entry name" value="Ankyrin_rpt"/>
</dbReference>
<proteinExistence type="predicted"/>
<sequence length="356" mass="38961">MDQTLKRKIRQAVKQGSEAYVMSLCQAQSDSESDAAARYAIDVAIRSGKESLVDQLIPLLSKSFEVYPLDAAAKAGSLRAVEQLMAFCDTEDDEALVLAARHGHTECIKRLLKECSPLQHDSLALYEAARRGHADVVFQIVLFSDAKAQDSRALIAACREGHLEVVKHLLPFSSKIQCAQHGFAVAAENNHVDVVDFLIEAGLPDPEDTYALGLNVAAAKGHERLVRTLLGAIVTTHRAPRDFGEEALQSAARNGHVGIVKSILEFAHKTAYPELALHVALENGHDEVADILVRRANLDDVRDLITDEAIEAKLDEAIARVDTAKQRRELQSNERKRVAQSDTAGPMMNPSRGVRL</sequence>
<keyword evidence="1" id="KW-0677">Repeat</keyword>
<dbReference type="Gene3D" id="1.25.40.20">
    <property type="entry name" value="Ankyrin repeat-containing domain"/>
    <property type="match status" value="2"/>
</dbReference>
<reference evidence="5 6" key="1">
    <citation type="submission" date="2020-07" db="EMBL/GenBank/DDBJ databases">
        <authorList>
            <person name="Teixeira M."/>
        </authorList>
    </citation>
    <scope>NUCLEOTIDE SEQUENCE [LARGE SCALE GENOMIC DNA]</scope>
    <source>
        <strain evidence="5">1</strain>
        <strain evidence="4">Xanthomonas sp. CPBF 367</strain>
    </source>
</reference>
<dbReference type="SMART" id="SM00248">
    <property type="entry name" value="ANK"/>
    <property type="match status" value="7"/>
</dbReference>
<dbReference type="InterPro" id="IPR036770">
    <property type="entry name" value="Ankyrin_rpt-contain_sf"/>
</dbReference>
<dbReference type="EMBL" id="LR861803">
    <property type="protein sequence ID" value="CAD1790169.1"/>
    <property type="molecule type" value="Genomic_DNA"/>
</dbReference>
<evidence type="ECO:0000313" key="5">
    <source>
        <dbReference type="EMBL" id="CAD1790169.1"/>
    </source>
</evidence>
<dbReference type="Proteomes" id="UP000515493">
    <property type="component" value="Chromosome"/>
</dbReference>
<evidence type="ECO:0000256" key="1">
    <source>
        <dbReference type="ARBA" id="ARBA00022737"/>
    </source>
</evidence>
<accession>A0A8E4EM98</accession>
<evidence type="ECO:0000313" key="6">
    <source>
        <dbReference type="Proteomes" id="UP000515493"/>
    </source>
</evidence>
<evidence type="ECO:0000313" key="4">
    <source>
        <dbReference type="EMBL" id="CAD0322026.1"/>
    </source>
</evidence>
<keyword evidence="2" id="KW-0040">ANK repeat</keyword>
<organism evidence="5 6">
    <name type="scientific">Xanthomonas euroxanthea</name>
    <dbReference type="NCBI Taxonomy" id="2259622"/>
    <lineage>
        <taxon>Bacteria</taxon>
        <taxon>Pseudomonadati</taxon>
        <taxon>Pseudomonadota</taxon>
        <taxon>Gammaproteobacteria</taxon>
        <taxon>Lysobacterales</taxon>
        <taxon>Lysobacteraceae</taxon>
        <taxon>Xanthomonas</taxon>
    </lineage>
</organism>
<dbReference type="SUPFAM" id="SSF48403">
    <property type="entry name" value="Ankyrin repeat"/>
    <property type="match status" value="1"/>
</dbReference>
<dbReference type="Pfam" id="PF12796">
    <property type="entry name" value="Ank_2"/>
    <property type="match status" value="2"/>
</dbReference>
<name>A0A8E4EM98_9XANT</name>